<evidence type="ECO:0000259" key="3">
    <source>
        <dbReference type="Pfam" id="PF16220"/>
    </source>
</evidence>
<evidence type="ECO:0000259" key="2">
    <source>
        <dbReference type="Pfam" id="PF04773"/>
    </source>
</evidence>
<dbReference type="PIRSF" id="PIRSF018266">
    <property type="entry name" value="FecR"/>
    <property type="match status" value="1"/>
</dbReference>
<dbReference type="Pfam" id="PF04773">
    <property type="entry name" value="FecR"/>
    <property type="match status" value="1"/>
</dbReference>
<dbReference type="AlphaFoldDB" id="A0A6S6ZA34"/>
<evidence type="ECO:0000313" key="5">
    <source>
        <dbReference type="Proteomes" id="UP000494108"/>
    </source>
</evidence>
<dbReference type="Pfam" id="PF16220">
    <property type="entry name" value="DUF4880"/>
    <property type="match status" value="1"/>
</dbReference>
<dbReference type="InterPro" id="IPR012373">
    <property type="entry name" value="Ferrdict_sens_TM"/>
</dbReference>
<keyword evidence="1" id="KW-0472">Membrane</keyword>
<proteinExistence type="predicted"/>
<evidence type="ECO:0000313" key="4">
    <source>
        <dbReference type="EMBL" id="CAB3635507.1"/>
    </source>
</evidence>
<reference evidence="4 5" key="1">
    <citation type="submission" date="2020-04" db="EMBL/GenBank/DDBJ databases">
        <authorList>
            <person name="De Canck E."/>
        </authorList>
    </citation>
    <scope>NUCLEOTIDE SEQUENCE [LARGE SCALE GENOMIC DNA]</scope>
    <source>
        <strain evidence="4 5">LMG 3431</strain>
    </source>
</reference>
<dbReference type="InterPro" id="IPR006860">
    <property type="entry name" value="FecR"/>
</dbReference>
<dbReference type="Proteomes" id="UP000494108">
    <property type="component" value="Unassembled WGS sequence"/>
</dbReference>
<feature type="transmembrane region" description="Helical" evidence="1">
    <location>
        <begin position="94"/>
        <end position="115"/>
    </location>
</feature>
<organism evidence="4 5">
    <name type="scientific">Achromobacter pestifer</name>
    <dbReference type="NCBI Taxonomy" id="1353889"/>
    <lineage>
        <taxon>Bacteria</taxon>
        <taxon>Pseudomonadati</taxon>
        <taxon>Pseudomonadota</taxon>
        <taxon>Betaproteobacteria</taxon>
        <taxon>Burkholderiales</taxon>
        <taxon>Alcaligenaceae</taxon>
        <taxon>Achromobacter</taxon>
    </lineage>
</organism>
<dbReference type="InterPro" id="IPR032623">
    <property type="entry name" value="FecR_N"/>
</dbReference>
<keyword evidence="1" id="KW-0812">Transmembrane</keyword>
<gene>
    <name evidence="4" type="primary">fecR_5</name>
    <name evidence="4" type="ORF">LMG3431_01519</name>
</gene>
<name>A0A6S6ZA34_9BURK</name>
<accession>A0A6S6ZA34</accession>
<keyword evidence="1" id="KW-1133">Transmembrane helix</keyword>
<dbReference type="EMBL" id="CADIJX010000002">
    <property type="protein sequence ID" value="CAB3635507.1"/>
    <property type="molecule type" value="Genomic_DNA"/>
</dbReference>
<dbReference type="PANTHER" id="PTHR30273:SF2">
    <property type="entry name" value="PROTEIN FECR"/>
    <property type="match status" value="1"/>
</dbReference>
<dbReference type="RefSeq" id="WP_175173860.1">
    <property type="nucleotide sequence ID" value="NZ_CADIJX010000002.1"/>
</dbReference>
<protein>
    <submittedName>
        <fullName evidence="4">Protein FecR</fullName>
    </submittedName>
</protein>
<keyword evidence="5" id="KW-1185">Reference proteome</keyword>
<sequence>MSNAATQSITHEAAQWLMRLTEDQASPAERDRLRQDFMTWKHADPRHEAAAQRMEAVLTQLSALRDDAQGQTTPLHAGLKAGWLGSRRRRIRRVAASLALAAALATPLAIFLHFYPSSYLLADMRSGTGQWQTHMLADQSRVTLEPGTAVNLHFDPLRREVELVRGDILVEVAHDAARPFIVRTAQGTVRALGTRFVVSAESGVTVLSMLDSKVLATAHGEAGTTRERQVQAGEQVRITPQGVSAPQPLDAAAVEDAWKYHRLVVQDKPLADVLDLLGRYRGGLLRVDREALAGMQVNAVLPLDDPDRALQLLASSFPIRVRTMTPWIVMIDRAEPKR</sequence>
<evidence type="ECO:0000256" key="1">
    <source>
        <dbReference type="SAM" id="Phobius"/>
    </source>
</evidence>
<dbReference type="Gene3D" id="2.60.120.1440">
    <property type="match status" value="1"/>
</dbReference>
<dbReference type="GO" id="GO:0016989">
    <property type="term" value="F:sigma factor antagonist activity"/>
    <property type="evidence" value="ECO:0007669"/>
    <property type="project" value="TreeGrafter"/>
</dbReference>
<feature type="domain" description="FecR N-terminal" evidence="3">
    <location>
        <begin position="12"/>
        <end position="57"/>
    </location>
</feature>
<feature type="domain" description="FecR protein" evidence="2">
    <location>
        <begin position="123"/>
        <end position="214"/>
    </location>
</feature>
<dbReference type="PANTHER" id="PTHR30273">
    <property type="entry name" value="PERIPLASMIC SIGNAL SENSOR AND SIGMA FACTOR ACTIVATOR FECR-RELATED"/>
    <property type="match status" value="1"/>
</dbReference>